<keyword evidence="3" id="KW-1185">Reference proteome</keyword>
<proteinExistence type="predicted"/>
<dbReference type="Pfam" id="PF10944">
    <property type="entry name" value="DUF2630"/>
    <property type="match status" value="1"/>
</dbReference>
<dbReference type="InterPro" id="IPR020311">
    <property type="entry name" value="Uncharacterised_Rv0898c"/>
</dbReference>
<protein>
    <submittedName>
        <fullName evidence="2">DUF2630 family protein</fullName>
    </submittedName>
</protein>
<reference evidence="3" key="1">
    <citation type="journal article" date="2019" name="Int. J. Syst. Evol. Microbiol.">
        <title>The Global Catalogue of Microorganisms (GCM) 10K type strain sequencing project: providing services to taxonomists for standard genome sequencing and annotation.</title>
        <authorList>
            <consortium name="The Broad Institute Genomics Platform"/>
            <consortium name="The Broad Institute Genome Sequencing Center for Infectious Disease"/>
            <person name="Wu L."/>
            <person name="Ma J."/>
        </authorList>
    </citation>
    <scope>NUCLEOTIDE SEQUENCE [LARGE SCALE GENOMIC DNA]</scope>
    <source>
        <strain evidence="3">CCUG 60214</strain>
    </source>
</reference>
<dbReference type="EMBL" id="JBHTLK010000037">
    <property type="protein sequence ID" value="MFD1147507.1"/>
    <property type="molecule type" value="Genomic_DNA"/>
</dbReference>
<feature type="compositionally biased region" description="Basic and acidic residues" evidence="1">
    <location>
        <begin position="67"/>
        <end position="80"/>
    </location>
</feature>
<organism evidence="2 3">
    <name type="scientific">Saccharothrix hoggarensis</name>
    <dbReference type="NCBI Taxonomy" id="913853"/>
    <lineage>
        <taxon>Bacteria</taxon>
        <taxon>Bacillati</taxon>
        <taxon>Actinomycetota</taxon>
        <taxon>Actinomycetes</taxon>
        <taxon>Pseudonocardiales</taxon>
        <taxon>Pseudonocardiaceae</taxon>
        <taxon>Saccharothrix</taxon>
    </lineage>
</organism>
<gene>
    <name evidence="2" type="ORF">ACFQ3T_10265</name>
</gene>
<comment type="caution">
    <text evidence="2">The sequence shown here is derived from an EMBL/GenBank/DDBJ whole genome shotgun (WGS) entry which is preliminary data.</text>
</comment>
<feature type="region of interest" description="Disordered" evidence="1">
    <location>
        <begin position="55"/>
        <end position="80"/>
    </location>
</feature>
<evidence type="ECO:0000256" key="1">
    <source>
        <dbReference type="SAM" id="MobiDB-lite"/>
    </source>
</evidence>
<evidence type="ECO:0000313" key="2">
    <source>
        <dbReference type="EMBL" id="MFD1147507.1"/>
    </source>
</evidence>
<accession>A0ABW3QRT8</accession>
<dbReference type="Proteomes" id="UP001597168">
    <property type="component" value="Unassembled WGS sequence"/>
</dbReference>
<dbReference type="RefSeq" id="WP_380722715.1">
    <property type="nucleotide sequence ID" value="NZ_JBHTLK010000037.1"/>
</dbReference>
<sequence>MTDEELVARITQLVDEEHQLEGSRIGEGLSEGDARRLRDLEVALDQTWDLLRQRRARRAAGMDPDGAEPRDPGTVEGYRQ</sequence>
<evidence type="ECO:0000313" key="3">
    <source>
        <dbReference type="Proteomes" id="UP001597168"/>
    </source>
</evidence>
<name>A0ABW3QRT8_9PSEU</name>